<comment type="caution">
    <text evidence="3">The sequence shown here is derived from an EMBL/GenBank/DDBJ whole genome shotgun (WGS) entry which is preliminary data.</text>
</comment>
<dbReference type="CDD" id="cd00293">
    <property type="entry name" value="USP-like"/>
    <property type="match status" value="2"/>
</dbReference>
<dbReference type="InterPro" id="IPR014729">
    <property type="entry name" value="Rossmann-like_a/b/a_fold"/>
</dbReference>
<dbReference type="PRINTS" id="PR01438">
    <property type="entry name" value="UNVRSLSTRESS"/>
</dbReference>
<dbReference type="Pfam" id="PF00582">
    <property type="entry name" value="Usp"/>
    <property type="match status" value="2"/>
</dbReference>
<reference evidence="3 4" key="1">
    <citation type="submission" date="2019-03" db="EMBL/GenBank/DDBJ databases">
        <title>Dyadobacter AR-3-6 sp. nov., isolated from arctic soil.</title>
        <authorList>
            <person name="Chaudhary D.K."/>
        </authorList>
    </citation>
    <scope>NUCLEOTIDE SEQUENCE [LARGE SCALE GENOMIC DNA]</scope>
    <source>
        <strain evidence="3 4">AR-3-6</strain>
    </source>
</reference>
<sequence>MKKILVPCDFSPCCENALRFAIELAGKCRAEVIILTILRLPEKLSDTKDLYLYRKQAKSGFEKIKKIYQLPIRIRHEITVGKILPEILGCITRKNINLVVMGTKGSRGWEQVFMGSNTEKVVRASPVPVLSIKGLTAVGLIKNIVIPCDLRHHQYEFIEKVKFLQKTFQARLHLLRINTDVRIKTSTLESRLQEYVVHYGLGDTTCNVRFEDDEREGIVHFVKEMNADMIAMSTHGNLDAGHLFATSIAADVVNHANIPVWTCAVNKKLAEPAPPIAGKRASTNKLLSSKLTIP</sequence>
<dbReference type="Proteomes" id="UP000294850">
    <property type="component" value="Unassembled WGS sequence"/>
</dbReference>
<feature type="domain" description="UspA" evidence="2">
    <location>
        <begin position="142"/>
        <end position="261"/>
    </location>
</feature>
<gene>
    <name evidence="3" type="ORF">E0F88_33070</name>
</gene>
<dbReference type="PANTHER" id="PTHR46268:SF6">
    <property type="entry name" value="UNIVERSAL STRESS PROTEIN UP12"/>
    <property type="match status" value="1"/>
</dbReference>
<dbReference type="OrthoDB" id="1522603at2"/>
<dbReference type="PANTHER" id="PTHR46268">
    <property type="entry name" value="STRESS RESPONSE PROTEIN NHAX"/>
    <property type="match status" value="1"/>
</dbReference>
<dbReference type="Gene3D" id="3.40.50.620">
    <property type="entry name" value="HUPs"/>
    <property type="match status" value="2"/>
</dbReference>
<protein>
    <submittedName>
        <fullName evidence="3">Universal stress protein</fullName>
    </submittedName>
</protein>
<dbReference type="RefSeq" id="WP_131963005.1">
    <property type="nucleotide sequence ID" value="NZ_SMFL01000029.1"/>
</dbReference>
<proteinExistence type="inferred from homology"/>
<name>A0A4R5D8T5_9BACT</name>
<keyword evidence="4" id="KW-1185">Reference proteome</keyword>
<dbReference type="AlphaFoldDB" id="A0A4R5D8T5"/>
<dbReference type="SUPFAM" id="SSF52402">
    <property type="entry name" value="Adenine nucleotide alpha hydrolases-like"/>
    <property type="match status" value="2"/>
</dbReference>
<comment type="similarity">
    <text evidence="1">Belongs to the universal stress protein A family.</text>
</comment>
<dbReference type="InterPro" id="IPR006016">
    <property type="entry name" value="UspA"/>
</dbReference>
<evidence type="ECO:0000313" key="4">
    <source>
        <dbReference type="Proteomes" id="UP000294850"/>
    </source>
</evidence>
<evidence type="ECO:0000259" key="2">
    <source>
        <dbReference type="Pfam" id="PF00582"/>
    </source>
</evidence>
<organism evidence="3 4">
    <name type="scientific">Dyadobacter psychrotolerans</name>
    <dbReference type="NCBI Taxonomy" id="2541721"/>
    <lineage>
        <taxon>Bacteria</taxon>
        <taxon>Pseudomonadati</taxon>
        <taxon>Bacteroidota</taxon>
        <taxon>Cytophagia</taxon>
        <taxon>Cytophagales</taxon>
        <taxon>Spirosomataceae</taxon>
        <taxon>Dyadobacter</taxon>
    </lineage>
</organism>
<evidence type="ECO:0000256" key="1">
    <source>
        <dbReference type="ARBA" id="ARBA00008791"/>
    </source>
</evidence>
<evidence type="ECO:0000313" key="3">
    <source>
        <dbReference type="EMBL" id="TDE08151.1"/>
    </source>
</evidence>
<feature type="domain" description="UspA" evidence="2">
    <location>
        <begin position="1"/>
        <end position="132"/>
    </location>
</feature>
<dbReference type="EMBL" id="SMFL01000029">
    <property type="protein sequence ID" value="TDE08151.1"/>
    <property type="molecule type" value="Genomic_DNA"/>
</dbReference>
<accession>A0A4R5D8T5</accession>
<dbReference type="InterPro" id="IPR006015">
    <property type="entry name" value="Universal_stress_UspA"/>
</dbReference>